<dbReference type="GO" id="GO:0030145">
    <property type="term" value="F:manganese ion binding"/>
    <property type="evidence" value="ECO:0007669"/>
    <property type="project" value="UniProtKB-UniRule"/>
</dbReference>
<accession>A0A0G0VDJ4</accession>
<evidence type="ECO:0000256" key="11">
    <source>
        <dbReference type="PIRSR" id="PIRSR001492-1"/>
    </source>
</evidence>
<feature type="binding site" evidence="9 13">
    <location>
        <position position="406"/>
    </location>
    <ligand>
        <name>Mn(2+)</name>
        <dbReference type="ChEBI" id="CHEBI:29035"/>
        <label>1</label>
    </ligand>
</feature>
<evidence type="ECO:0000256" key="12">
    <source>
        <dbReference type="PIRSR" id="PIRSR001492-2"/>
    </source>
</evidence>
<keyword evidence="8 9" id="KW-0413">Isomerase</keyword>
<dbReference type="NCBIfam" id="TIGR01307">
    <property type="entry name" value="pgm_bpd_ind"/>
    <property type="match status" value="1"/>
</dbReference>
<comment type="pathway">
    <text evidence="3 9">Carbohydrate degradation; glycolysis; pyruvate from D-glyceraldehyde 3-phosphate: step 3/5.</text>
</comment>
<feature type="binding site" evidence="9 12">
    <location>
        <position position="190"/>
    </location>
    <ligand>
        <name>substrate</name>
    </ligand>
</feature>
<dbReference type="AlphaFoldDB" id="A0A0G0VDJ4"/>
<dbReference type="GO" id="GO:0004619">
    <property type="term" value="F:phosphoglycerate mutase activity"/>
    <property type="evidence" value="ECO:0007669"/>
    <property type="project" value="UniProtKB-UniRule"/>
</dbReference>
<dbReference type="PIRSF" id="PIRSF001492">
    <property type="entry name" value="IPGAM"/>
    <property type="match status" value="1"/>
</dbReference>
<evidence type="ECO:0000256" key="9">
    <source>
        <dbReference type="HAMAP-Rule" id="MF_01038"/>
    </source>
</evidence>
<feature type="binding site" evidence="9 13">
    <location>
        <position position="466"/>
    </location>
    <ligand>
        <name>Mn(2+)</name>
        <dbReference type="ChEBI" id="CHEBI:29035"/>
        <label>1</label>
    </ligand>
</feature>
<comment type="similarity">
    <text evidence="4 9">Belongs to the BPG-independent phosphoglycerate mutase family.</text>
</comment>
<feature type="binding site" evidence="9 13">
    <location>
        <position position="410"/>
    </location>
    <ligand>
        <name>Mn(2+)</name>
        <dbReference type="ChEBI" id="CHEBI:29035"/>
        <label>1</label>
    </ligand>
</feature>
<feature type="binding site" evidence="9 12">
    <location>
        <position position="128"/>
    </location>
    <ligand>
        <name>substrate</name>
    </ligand>
</feature>
<evidence type="ECO:0000256" key="2">
    <source>
        <dbReference type="ARBA" id="ARBA00002315"/>
    </source>
</evidence>
<feature type="binding site" evidence="9 12">
    <location>
        <position position="339"/>
    </location>
    <ligand>
        <name>substrate</name>
    </ligand>
</feature>
<evidence type="ECO:0000256" key="8">
    <source>
        <dbReference type="ARBA" id="ARBA00023235"/>
    </source>
</evidence>
<feature type="binding site" evidence="9 13">
    <location>
        <position position="448"/>
    </location>
    <ligand>
        <name>Mn(2+)</name>
        <dbReference type="ChEBI" id="CHEBI:29035"/>
        <label>2</label>
    </ligand>
</feature>
<dbReference type="EMBL" id="LCAW01000012">
    <property type="protein sequence ID" value="KKR98964.1"/>
    <property type="molecule type" value="Genomic_DNA"/>
</dbReference>
<name>A0A0G0VDJ4_9BACT</name>
<feature type="active site" description="Phosphoserine intermediate" evidence="9 11">
    <location>
        <position position="67"/>
    </location>
</feature>
<organism evidence="16 17">
    <name type="scientific">Candidatus Uhrbacteria bacterium GW2011_GWC1_41_20</name>
    <dbReference type="NCBI Taxonomy" id="1618983"/>
    <lineage>
        <taxon>Bacteria</taxon>
        <taxon>Candidatus Uhriibacteriota</taxon>
    </lineage>
</organism>
<dbReference type="HAMAP" id="MF_01038">
    <property type="entry name" value="GpmI"/>
    <property type="match status" value="1"/>
</dbReference>
<dbReference type="GO" id="GO:0006096">
    <property type="term" value="P:glycolytic process"/>
    <property type="evidence" value="ECO:0007669"/>
    <property type="project" value="UniProtKB-UniRule"/>
</dbReference>
<dbReference type="Pfam" id="PF01676">
    <property type="entry name" value="Metalloenzyme"/>
    <property type="match status" value="1"/>
</dbReference>
<dbReference type="CDD" id="cd16010">
    <property type="entry name" value="iPGM"/>
    <property type="match status" value="1"/>
</dbReference>
<dbReference type="SUPFAM" id="SSF64158">
    <property type="entry name" value="2,3-Bisphosphoglycerate-independent phosphoglycerate mutase, substrate-binding domain"/>
    <property type="match status" value="1"/>
</dbReference>
<evidence type="ECO:0000256" key="10">
    <source>
        <dbReference type="NCBIfam" id="TIGR01307"/>
    </source>
</evidence>
<dbReference type="PANTHER" id="PTHR31637:SF0">
    <property type="entry name" value="2,3-BISPHOSPHOGLYCERATE-INDEPENDENT PHOSPHOGLYCERATE MUTASE"/>
    <property type="match status" value="1"/>
</dbReference>
<keyword evidence="7 9" id="KW-0464">Manganese</keyword>
<evidence type="ECO:0000256" key="3">
    <source>
        <dbReference type="ARBA" id="ARBA00004798"/>
    </source>
</evidence>
<dbReference type="GO" id="GO:0005737">
    <property type="term" value="C:cytoplasm"/>
    <property type="evidence" value="ECO:0007669"/>
    <property type="project" value="InterPro"/>
</dbReference>
<evidence type="ECO:0000256" key="1">
    <source>
        <dbReference type="ARBA" id="ARBA00000370"/>
    </source>
</evidence>
<evidence type="ECO:0000256" key="13">
    <source>
        <dbReference type="PIRSR" id="PIRSR001492-3"/>
    </source>
</evidence>
<feature type="domain" description="BPG-independent PGAM N-terminal" evidence="15">
    <location>
        <begin position="87"/>
        <end position="303"/>
    </location>
</feature>
<sequence>MSDAYKRPKPAVLLILDGLGVAPDEDGNAFTKAQTPTLDLLTQQYPTMVLRAAGETVGLPWGEMGNSEVGHLTIGAGRVFYQDLPRIDHAIEDKSFYKNQSFLNAVEHVKKTNGTLHLMGILSAGKVHGYNKHCYELMKLAKDNGVKDVAIHVFLDGRDSLYNSGIDFILDLQQHISDLGVGKIASISGRFYAMDRDNRWDRTEKAYRAIAQGISTHFFEDPIEALKSSYSKEVYDEEFIPVVITKNEKPVAKIQSGDAIISYNYRADRARQLVKAFVFPTFHKFEREYIENVHFVSITQYEKGLPTDVAFPPETIDQTLCEVVAKNKLVQLHAAETEKYAHITYFLNGKRENPQPQEDRIIIPSPAVSRYDQQPEMSTYQITDRVIKEIKTGNYDVVFINFANADMVAHTGNFNATVQAIEVIDECVGKILKEILKQDGLLMITADHGNAEEMKNLQTGGIDKEHSTNPVPLWIVTNRFKGQSSASGDVPSHDLSRIAPIGILADIAPTFLSLIGLSVPDAMTGQDLSEGIGK</sequence>
<gene>
    <name evidence="9" type="primary">gpmI</name>
    <name evidence="16" type="ORF">UU50_C0012G0012</name>
</gene>
<dbReference type="Gene3D" id="3.40.720.10">
    <property type="entry name" value="Alkaline Phosphatase, subunit A"/>
    <property type="match status" value="1"/>
</dbReference>
<protein>
    <recommendedName>
        <fullName evidence="9 10">2,3-bisphosphoglycerate-independent phosphoglycerate mutase</fullName>
        <shortName evidence="9">BPG-independent PGAM</shortName>
        <shortName evidence="9">Phosphoglyceromutase</shortName>
        <shortName evidence="9">iPGM</shortName>
        <ecNumber evidence="9 10">5.4.2.12</ecNumber>
    </recommendedName>
</protein>
<dbReference type="SUPFAM" id="SSF53649">
    <property type="entry name" value="Alkaline phosphatase-like"/>
    <property type="match status" value="1"/>
</dbReference>
<feature type="binding site" evidence="9 12">
    <location>
        <position position="196"/>
    </location>
    <ligand>
        <name>substrate</name>
    </ligand>
</feature>
<dbReference type="FunFam" id="3.40.1450.10:FF:000002">
    <property type="entry name" value="2,3-bisphosphoglycerate-independent phosphoglycerate mutase"/>
    <property type="match status" value="1"/>
</dbReference>
<proteinExistence type="inferred from homology"/>
<feature type="binding site" evidence="9 13">
    <location>
        <position position="447"/>
    </location>
    <ligand>
        <name>Mn(2+)</name>
        <dbReference type="ChEBI" id="CHEBI:29035"/>
        <label>2</label>
    </ligand>
</feature>
<comment type="cofactor">
    <cofactor evidence="9">
        <name>Mn(2+)</name>
        <dbReference type="ChEBI" id="CHEBI:29035"/>
    </cofactor>
    <text evidence="9">Binds 2 manganese ions per subunit.</text>
</comment>
<feature type="binding site" evidence="9 12">
    <location>
        <begin position="158"/>
        <end position="159"/>
    </location>
    <ligand>
        <name>substrate</name>
    </ligand>
</feature>
<feature type="binding site" evidence="9 12">
    <location>
        <begin position="266"/>
        <end position="269"/>
    </location>
    <ligand>
        <name>substrate</name>
    </ligand>
</feature>
<keyword evidence="5 9" id="KW-0479">Metal-binding</keyword>
<feature type="binding site" evidence="9 13">
    <location>
        <position position="67"/>
    </location>
    <ligand>
        <name>Mn(2+)</name>
        <dbReference type="ChEBI" id="CHEBI:29035"/>
        <label>2</label>
    </ligand>
</feature>
<dbReference type="InterPro" id="IPR036646">
    <property type="entry name" value="PGAM_B_sf"/>
</dbReference>
<dbReference type="UniPathway" id="UPA00109">
    <property type="reaction ID" value="UER00186"/>
</dbReference>
<dbReference type="PATRIC" id="fig|1618983.3.peg.563"/>
<evidence type="ECO:0000259" key="14">
    <source>
        <dbReference type="Pfam" id="PF01676"/>
    </source>
</evidence>
<dbReference type="Proteomes" id="UP000033930">
    <property type="component" value="Unassembled WGS sequence"/>
</dbReference>
<dbReference type="Gene3D" id="3.40.1450.10">
    <property type="entry name" value="BPG-independent phosphoglycerate mutase, domain B"/>
    <property type="match status" value="1"/>
</dbReference>
<comment type="subunit">
    <text evidence="9">Monomer.</text>
</comment>
<dbReference type="EC" id="5.4.2.12" evidence="9 10"/>
<dbReference type="InterPro" id="IPR017850">
    <property type="entry name" value="Alkaline_phosphatase_core_sf"/>
</dbReference>
<reference evidence="16 17" key="1">
    <citation type="journal article" date="2015" name="Nature">
        <title>rRNA introns, odd ribosomes, and small enigmatic genomes across a large radiation of phyla.</title>
        <authorList>
            <person name="Brown C.T."/>
            <person name="Hug L.A."/>
            <person name="Thomas B.C."/>
            <person name="Sharon I."/>
            <person name="Castelle C.J."/>
            <person name="Singh A."/>
            <person name="Wilkins M.J."/>
            <person name="Williams K.H."/>
            <person name="Banfield J.F."/>
        </authorList>
    </citation>
    <scope>NUCLEOTIDE SEQUENCE [LARGE SCALE GENOMIC DNA]</scope>
</reference>
<evidence type="ECO:0000256" key="7">
    <source>
        <dbReference type="ARBA" id="ARBA00023211"/>
    </source>
</evidence>
<comment type="function">
    <text evidence="2 9">Catalyzes the interconversion of 2-phosphoglycerate and 3-phosphoglycerate.</text>
</comment>
<keyword evidence="6 9" id="KW-0324">Glycolysis</keyword>
<dbReference type="Pfam" id="PF06415">
    <property type="entry name" value="iPGM_N"/>
    <property type="match status" value="1"/>
</dbReference>
<dbReference type="InterPro" id="IPR011258">
    <property type="entry name" value="BPG-indep_PGM_N"/>
</dbReference>
<evidence type="ECO:0000313" key="16">
    <source>
        <dbReference type="EMBL" id="KKR98964.1"/>
    </source>
</evidence>
<evidence type="ECO:0000256" key="6">
    <source>
        <dbReference type="ARBA" id="ARBA00023152"/>
    </source>
</evidence>
<evidence type="ECO:0000313" key="17">
    <source>
        <dbReference type="Proteomes" id="UP000033930"/>
    </source>
</evidence>
<dbReference type="PANTHER" id="PTHR31637">
    <property type="entry name" value="2,3-BISPHOSPHOGLYCERATE-INDEPENDENT PHOSPHOGLYCERATE MUTASE"/>
    <property type="match status" value="1"/>
</dbReference>
<dbReference type="InterPro" id="IPR006124">
    <property type="entry name" value="Metalloenzyme"/>
</dbReference>
<feature type="binding site" evidence="9 13">
    <location>
        <position position="17"/>
    </location>
    <ligand>
        <name>Mn(2+)</name>
        <dbReference type="ChEBI" id="CHEBI:29035"/>
        <label>2</label>
    </ligand>
</feature>
<evidence type="ECO:0000256" key="4">
    <source>
        <dbReference type="ARBA" id="ARBA00008819"/>
    </source>
</evidence>
<dbReference type="InterPro" id="IPR005995">
    <property type="entry name" value="Pgm_bpd_ind"/>
</dbReference>
<feature type="domain" description="Metalloenzyme" evidence="14">
    <location>
        <begin position="9"/>
        <end position="518"/>
    </location>
</feature>
<comment type="caution">
    <text evidence="16">The sequence shown here is derived from an EMBL/GenBank/DDBJ whole genome shotgun (WGS) entry which is preliminary data.</text>
</comment>
<evidence type="ECO:0000259" key="15">
    <source>
        <dbReference type="Pfam" id="PF06415"/>
    </source>
</evidence>
<comment type="catalytic activity">
    <reaction evidence="1 9">
        <text>(2R)-2-phosphoglycerate = (2R)-3-phosphoglycerate</text>
        <dbReference type="Rhea" id="RHEA:15901"/>
        <dbReference type="ChEBI" id="CHEBI:58272"/>
        <dbReference type="ChEBI" id="CHEBI:58289"/>
        <dbReference type="EC" id="5.4.2.12"/>
    </reaction>
</comment>
<dbReference type="GO" id="GO:0006007">
    <property type="term" value="P:glucose catabolic process"/>
    <property type="evidence" value="ECO:0007669"/>
    <property type="project" value="InterPro"/>
</dbReference>
<evidence type="ECO:0000256" key="5">
    <source>
        <dbReference type="ARBA" id="ARBA00022723"/>
    </source>
</evidence>